<dbReference type="VEuPathDB" id="FungiDB:BO71DRAFT_400311"/>
<dbReference type="OrthoDB" id="4023585at2759"/>
<protein>
    <recommendedName>
        <fullName evidence="4">LEA domain protein</fullName>
    </recommendedName>
</protein>
<evidence type="ECO:0000313" key="3">
    <source>
        <dbReference type="Proteomes" id="UP000247810"/>
    </source>
</evidence>
<evidence type="ECO:0008006" key="4">
    <source>
        <dbReference type="Google" id="ProtNLM"/>
    </source>
</evidence>
<evidence type="ECO:0000256" key="1">
    <source>
        <dbReference type="SAM" id="MobiDB-lite"/>
    </source>
</evidence>
<proteinExistence type="predicted"/>
<gene>
    <name evidence="2" type="ORF">BO71DRAFT_400311</name>
</gene>
<accession>A0A319D5R5</accession>
<keyword evidence="3" id="KW-1185">Reference proteome</keyword>
<name>A0A319D5R5_9EURO</name>
<dbReference type="Proteomes" id="UP000247810">
    <property type="component" value="Unassembled WGS sequence"/>
</dbReference>
<evidence type="ECO:0000313" key="2">
    <source>
        <dbReference type="EMBL" id="PYH92746.1"/>
    </source>
</evidence>
<dbReference type="AlphaFoldDB" id="A0A319D5R5"/>
<organism evidence="2 3">
    <name type="scientific">Aspergillus ellipticus CBS 707.79</name>
    <dbReference type="NCBI Taxonomy" id="1448320"/>
    <lineage>
        <taxon>Eukaryota</taxon>
        <taxon>Fungi</taxon>
        <taxon>Dikarya</taxon>
        <taxon>Ascomycota</taxon>
        <taxon>Pezizomycotina</taxon>
        <taxon>Eurotiomycetes</taxon>
        <taxon>Eurotiomycetidae</taxon>
        <taxon>Eurotiales</taxon>
        <taxon>Aspergillaceae</taxon>
        <taxon>Aspergillus</taxon>
        <taxon>Aspergillus subgen. Circumdati</taxon>
    </lineage>
</organism>
<feature type="region of interest" description="Disordered" evidence="1">
    <location>
        <begin position="72"/>
        <end position="146"/>
    </location>
</feature>
<feature type="compositionally biased region" description="Basic and acidic residues" evidence="1">
    <location>
        <begin position="116"/>
        <end position="146"/>
    </location>
</feature>
<sequence>MSFLTRIVPSARAASLSFKPIAPAVSVGATRSISATTRRDKGTIDATKDTLKKADRKVSDAAVKGIEVGENAAGKLKESVGGSPKAKSQELKGEASEAASKGKGKAEEALGSAKGKAKEAAGETKGKAEEVAGEAKGKVKETAKHL</sequence>
<dbReference type="EMBL" id="KZ825909">
    <property type="protein sequence ID" value="PYH92746.1"/>
    <property type="molecule type" value="Genomic_DNA"/>
</dbReference>
<reference evidence="2 3" key="1">
    <citation type="submission" date="2018-02" db="EMBL/GenBank/DDBJ databases">
        <title>The genomes of Aspergillus section Nigri reveals drivers in fungal speciation.</title>
        <authorList>
            <consortium name="DOE Joint Genome Institute"/>
            <person name="Vesth T.C."/>
            <person name="Nybo J."/>
            <person name="Theobald S."/>
            <person name="Brandl J."/>
            <person name="Frisvad J.C."/>
            <person name="Nielsen K.F."/>
            <person name="Lyhne E.K."/>
            <person name="Kogle M.E."/>
            <person name="Kuo A."/>
            <person name="Riley R."/>
            <person name="Clum A."/>
            <person name="Nolan M."/>
            <person name="Lipzen A."/>
            <person name="Salamov A."/>
            <person name="Henrissat B."/>
            <person name="Wiebenga A."/>
            <person name="De vries R.P."/>
            <person name="Grigoriev I.V."/>
            <person name="Mortensen U.H."/>
            <person name="Andersen M.R."/>
            <person name="Baker S.E."/>
        </authorList>
    </citation>
    <scope>NUCLEOTIDE SEQUENCE [LARGE SCALE GENOMIC DNA]</scope>
    <source>
        <strain evidence="2 3">CBS 707.79</strain>
    </source>
</reference>
<dbReference type="STRING" id="1448320.A0A319D5R5"/>